<name>A0A2T0SBJ5_9ACTN</name>
<keyword evidence="1" id="KW-0732">Signal</keyword>
<reference evidence="2 3" key="1">
    <citation type="submission" date="2018-03" db="EMBL/GenBank/DDBJ databases">
        <title>Genomic Encyclopedia of Archaeal and Bacterial Type Strains, Phase II (KMG-II): from individual species to whole genera.</title>
        <authorList>
            <person name="Goeker M."/>
        </authorList>
    </citation>
    <scope>NUCLEOTIDE SEQUENCE [LARGE SCALE GENOMIC DNA]</scope>
    <source>
        <strain evidence="2 3">DSM 45348</strain>
    </source>
</reference>
<accession>A0A2T0SBJ5</accession>
<dbReference type="EMBL" id="PVZG01000004">
    <property type="protein sequence ID" value="PRY30782.1"/>
    <property type="molecule type" value="Genomic_DNA"/>
</dbReference>
<evidence type="ECO:0008006" key="4">
    <source>
        <dbReference type="Google" id="ProtNLM"/>
    </source>
</evidence>
<protein>
    <recommendedName>
        <fullName evidence="4">Secreted protein</fullName>
    </recommendedName>
</protein>
<feature type="chain" id="PRO_5038574983" description="Secreted protein" evidence="1">
    <location>
        <begin position="29"/>
        <end position="789"/>
    </location>
</feature>
<dbReference type="AlphaFoldDB" id="A0A2T0SBJ5"/>
<dbReference type="InterPro" id="IPR029058">
    <property type="entry name" value="AB_hydrolase_fold"/>
</dbReference>
<comment type="caution">
    <text evidence="2">The sequence shown here is derived from an EMBL/GenBank/DDBJ whole genome shotgun (WGS) entry which is preliminary data.</text>
</comment>
<sequence>MAFLSHVRTVIAIAAVAAVSVMTVPAQAGAARTADPGIPGKYATVEGEYDLPGAGIPELEKPVEMRALVIAPAGVTTGRPVVVFLHGRQDACYIPGTDNYQDGWPCPAGSQPVPSYRGFRSMQRLLASQGFLTVSISANGVNAQDGLDDYGAQARSSLIRLHLGKWADWAGAGAEKAPAIVRQAAPADLSRVMLAGHSRGGEGANRAVMDSLTPPPSEVDGYRGRVRWTIRGLVGIAPTNSGQNPVPDVPSMMMLGGCDGDVGPEGQMYVDATRGVSTGAALHSALYVIGANHNFYNSEWTPGQSAAPSDDDWWLTDDEVCGPGRPTRLTAAQQQKAGATYLAAAARVFLLDDDAVLPLIDGTGVSAPSAGPARVLSHAIGAARRPVIIPGPDLSVEGARLCEQVTGDVSRACQPRGDDEPPRSPHFMGYNYMEAEPGRWAVQLQAGKPAVLTPPQAAEAAGGLAMRLIVPPNTTGNTFDVAVTDRSGRRVDLGAVSVDGLPGTRNTASQWAREVRVPLRDVTSVAKLEIRPRGSAGGWLLDAWAYRPGTPDPQIRALPRIDVGTARVKEGDSGTTTLGLPLTVTGTVTDTAQVRVFIDNTTSTVLTVKPGQQRLTVPFSVPANTRFGDNTLVLLHAKAVRGLMVGNYYRTSTIEDDDPAPAIEVEATSHVTEGAPLRWGLRLSEPADTPLCLYGPVVAAGEGAELSTTDLDPQWLGEYGVTPEPSRPLSTVGLDTYHCVAPGQVSAAVEIPTVTDDVAEGPERIRIDGAIDLRSRTVPYTLIGEVADR</sequence>
<evidence type="ECO:0000256" key="1">
    <source>
        <dbReference type="SAM" id="SignalP"/>
    </source>
</evidence>
<evidence type="ECO:0000313" key="3">
    <source>
        <dbReference type="Proteomes" id="UP000239209"/>
    </source>
</evidence>
<evidence type="ECO:0000313" key="2">
    <source>
        <dbReference type="EMBL" id="PRY30782.1"/>
    </source>
</evidence>
<gene>
    <name evidence="2" type="ORF">CLV70_104334</name>
</gene>
<organism evidence="2 3">
    <name type="scientific">Pseudosporangium ferrugineum</name>
    <dbReference type="NCBI Taxonomy" id="439699"/>
    <lineage>
        <taxon>Bacteria</taxon>
        <taxon>Bacillati</taxon>
        <taxon>Actinomycetota</taxon>
        <taxon>Actinomycetes</taxon>
        <taxon>Micromonosporales</taxon>
        <taxon>Micromonosporaceae</taxon>
        <taxon>Pseudosporangium</taxon>
    </lineage>
</organism>
<keyword evidence="3" id="KW-1185">Reference proteome</keyword>
<dbReference type="Proteomes" id="UP000239209">
    <property type="component" value="Unassembled WGS sequence"/>
</dbReference>
<dbReference type="SUPFAM" id="SSF53474">
    <property type="entry name" value="alpha/beta-Hydrolases"/>
    <property type="match status" value="1"/>
</dbReference>
<proteinExistence type="predicted"/>
<dbReference type="OrthoDB" id="6646510at2"/>
<dbReference type="RefSeq" id="WP_146164030.1">
    <property type="nucleotide sequence ID" value="NZ_PVZG01000004.1"/>
</dbReference>
<dbReference type="Gene3D" id="3.40.50.1820">
    <property type="entry name" value="alpha/beta hydrolase"/>
    <property type="match status" value="1"/>
</dbReference>
<feature type="signal peptide" evidence="1">
    <location>
        <begin position="1"/>
        <end position="28"/>
    </location>
</feature>